<dbReference type="KEGG" id="sus:Acid_6241"/>
<dbReference type="HOGENOM" id="CLU_009433_1_0_0"/>
<protein>
    <recommendedName>
        <fullName evidence="11">Permease</fullName>
    </recommendedName>
</protein>
<dbReference type="PANTHER" id="PTHR30572">
    <property type="entry name" value="MEMBRANE COMPONENT OF TRANSPORTER-RELATED"/>
    <property type="match status" value="1"/>
</dbReference>
<dbReference type="InterPro" id="IPR017800">
    <property type="entry name" value="ADOP"/>
</dbReference>
<evidence type="ECO:0000256" key="5">
    <source>
        <dbReference type="ARBA" id="ARBA00023136"/>
    </source>
</evidence>
<evidence type="ECO:0008006" key="11">
    <source>
        <dbReference type="Google" id="ProtNLM"/>
    </source>
</evidence>
<keyword evidence="4 7" id="KW-1133">Transmembrane helix</keyword>
<dbReference type="OrthoDB" id="101094at2"/>
<dbReference type="Pfam" id="PF12704">
    <property type="entry name" value="MacB_PCD"/>
    <property type="match status" value="2"/>
</dbReference>
<evidence type="ECO:0000259" key="9">
    <source>
        <dbReference type="Pfam" id="PF12704"/>
    </source>
</evidence>
<dbReference type="STRING" id="234267.Acid_6241"/>
<feature type="transmembrane region" description="Helical" evidence="7">
    <location>
        <begin position="525"/>
        <end position="545"/>
    </location>
</feature>
<feature type="domain" description="MacB-like periplasmic core" evidence="9">
    <location>
        <begin position="86"/>
        <end position="331"/>
    </location>
</feature>
<dbReference type="InterPro" id="IPR003838">
    <property type="entry name" value="ABC3_permease_C"/>
</dbReference>
<feature type="transmembrane region" description="Helical" evidence="7">
    <location>
        <begin position="374"/>
        <end position="397"/>
    </location>
</feature>
<accession>Q01T53</accession>
<feature type="transmembrane region" description="Helical" evidence="7">
    <location>
        <begin position="789"/>
        <end position="809"/>
    </location>
</feature>
<reference evidence="10" key="1">
    <citation type="submission" date="2006-10" db="EMBL/GenBank/DDBJ databases">
        <title>Complete sequence of Solibacter usitatus Ellin6076.</title>
        <authorList>
            <consortium name="US DOE Joint Genome Institute"/>
            <person name="Copeland A."/>
            <person name="Lucas S."/>
            <person name="Lapidus A."/>
            <person name="Barry K."/>
            <person name="Detter J.C."/>
            <person name="Glavina del Rio T."/>
            <person name="Hammon N."/>
            <person name="Israni S."/>
            <person name="Dalin E."/>
            <person name="Tice H."/>
            <person name="Pitluck S."/>
            <person name="Thompson L.S."/>
            <person name="Brettin T."/>
            <person name="Bruce D."/>
            <person name="Han C."/>
            <person name="Tapia R."/>
            <person name="Gilna P."/>
            <person name="Schmutz J."/>
            <person name="Larimer F."/>
            <person name="Land M."/>
            <person name="Hauser L."/>
            <person name="Kyrpides N."/>
            <person name="Mikhailova N."/>
            <person name="Janssen P.H."/>
            <person name="Kuske C.R."/>
            <person name="Richardson P."/>
        </authorList>
    </citation>
    <scope>NUCLEOTIDE SEQUENCE</scope>
    <source>
        <strain evidence="10">Ellin6076</strain>
    </source>
</reference>
<feature type="domain" description="MacB-like periplasmic core" evidence="9">
    <location>
        <begin position="531"/>
        <end position="731"/>
    </location>
</feature>
<dbReference type="GO" id="GO:0005886">
    <property type="term" value="C:plasma membrane"/>
    <property type="evidence" value="ECO:0007669"/>
    <property type="project" value="UniProtKB-SubCell"/>
</dbReference>
<evidence type="ECO:0000256" key="1">
    <source>
        <dbReference type="ARBA" id="ARBA00004651"/>
    </source>
</evidence>
<evidence type="ECO:0000313" key="10">
    <source>
        <dbReference type="EMBL" id="ABJ87167.1"/>
    </source>
</evidence>
<keyword evidence="5 7" id="KW-0472">Membrane</keyword>
<dbReference type="InterPro" id="IPR050250">
    <property type="entry name" value="Macrolide_Exporter_MacB"/>
</dbReference>
<feature type="transmembrane region" description="Helical" evidence="7">
    <location>
        <begin position="829"/>
        <end position="851"/>
    </location>
</feature>
<feature type="transmembrane region" description="Helical" evidence="7">
    <location>
        <begin position="429"/>
        <end position="455"/>
    </location>
</feature>
<evidence type="ECO:0000256" key="7">
    <source>
        <dbReference type="SAM" id="Phobius"/>
    </source>
</evidence>
<dbReference type="Pfam" id="PF02687">
    <property type="entry name" value="FtsX"/>
    <property type="match status" value="2"/>
</dbReference>
<dbReference type="GO" id="GO:0022857">
    <property type="term" value="F:transmembrane transporter activity"/>
    <property type="evidence" value="ECO:0007669"/>
    <property type="project" value="TreeGrafter"/>
</dbReference>
<keyword evidence="3 7" id="KW-0812">Transmembrane</keyword>
<feature type="transmembrane region" description="Helical" evidence="7">
    <location>
        <begin position="871"/>
        <end position="891"/>
    </location>
</feature>
<comment type="similarity">
    <text evidence="6">Belongs to the ABC-4 integral membrane protein family.</text>
</comment>
<keyword evidence="2" id="KW-1003">Cell membrane</keyword>
<dbReference type="PANTHER" id="PTHR30572:SF4">
    <property type="entry name" value="ABC TRANSPORTER PERMEASE YTRF"/>
    <property type="match status" value="1"/>
</dbReference>
<evidence type="ECO:0000256" key="3">
    <source>
        <dbReference type="ARBA" id="ARBA00022692"/>
    </source>
</evidence>
<dbReference type="InParanoid" id="Q01T53"/>
<gene>
    <name evidence="10" type="ordered locus">Acid_6241</name>
</gene>
<feature type="domain" description="ABC3 transporter permease C-terminal" evidence="8">
    <location>
        <begin position="788"/>
        <end position="901"/>
    </location>
</feature>
<evidence type="ECO:0000256" key="4">
    <source>
        <dbReference type="ARBA" id="ARBA00022989"/>
    </source>
</evidence>
<organism evidence="10">
    <name type="scientific">Solibacter usitatus (strain Ellin6076)</name>
    <dbReference type="NCBI Taxonomy" id="234267"/>
    <lineage>
        <taxon>Bacteria</taxon>
        <taxon>Pseudomonadati</taxon>
        <taxon>Acidobacteriota</taxon>
        <taxon>Terriglobia</taxon>
        <taxon>Bryobacterales</taxon>
        <taxon>Solibacteraceae</taxon>
        <taxon>Candidatus Solibacter</taxon>
    </lineage>
</organism>
<dbReference type="InterPro" id="IPR025857">
    <property type="entry name" value="MacB_PCD"/>
</dbReference>
<evidence type="ECO:0000256" key="2">
    <source>
        <dbReference type="ARBA" id="ARBA00022475"/>
    </source>
</evidence>
<feature type="transmembrane region" description="Helical" evidence="7">
    <location>
        <begin position="467"/>
        <end position="489"/>
    </location>
</feature>
<evidence type="ECO:0000259" key="8">
    <source>
        <dbReference type="Pfam" id="PF02687"/>
    </source>
</evidence>
<feature type="transmembrane region" description="Helical" evidence="7">
    <location>
        <begin position="82"/>
        <end position="107"/>
    </location>
</feature>
<comment type="subcellular location">
    <subcellularLocation>
        <location evidence="1">Cell membrane</location>
        <topology evidence="1">Multi-pass membrane protein</topology>
    </subcellularLocation>
</comment>
<dbReference type="eggNOG" id="COG0577">
    <property type="taxonomic scope" value="Bacteria"/>
</dbReference>
<evidence type="ECO:0000256" key="6">
    <source>
        <dbReference type="ARBA" id="ARBA00038076"/>
    </source>
</evidence>
<proteinExistence type="inferred from homology"/>
<sequence length="908" mass="97914">MRDILRRIRFLWHRAEFEHDLEEEMRHHLALLEEDGRAGPAAHRQFGNVTSMKEASRSMWSFAILEQFAQDLRYALRNMAAAPLFTATAVLSLALGIGANTAIYSFMDTILLRGLPVPHAGELAIAEWQVPRRSAVVRGINGTSHGNGKGGSSSPNFPYAAYQVLRSEKGVFSTLFAYTYAQNFNVIAGGDAESIPGGFVSGNYFSGLRVPPAAGRLFEDADDRTGSPAVVVLAYPYWQRRFGGASSVIGSSILLNNLPFTVVGVSAPGFFGVDPQTNPAFFLPIHAMPMLAAKPAEEERSRFFDEHFYWIEMMGRLAPGVDIAQAQAVMRSRFRAFAAGTAATPKDAEVLPELSLAEGASGLDTLRRQYSKPLYVLMIMVGLILAIACANLANLLLARAAARRREIAVRLSLGASRPRIVRQMLTESALLSVAGGALGLSVAFAGIRFITWLLANGREEFTLRAELNWPVLGFTFALALAAGLLFGLAPAIQATNVDFTPALKESPLQGSNAPGRRFRPRLGQALIAVQIAVSLLLVIGAGLFVRTLANLQAIDVGFNRENLLLVNLNGRQAGYRDAALARFYSGLLDRFREIPGVRSASASNFPLVSHYTDSNSIVIPGRTPQPGDHGANLLRVDPAFLETMEIPILLGRDFKPADLAAASVAVVNQKFASTYFGSENPIGRQFSIGKQPAPLLEIVGVAKAAHYNSLQEDAESVVYLPYTQNLGALSQLFFEIRTVGPPLSAAGAVRRIVHDANSSVSVGQITTQAQRIDQTISQERTFAELGSCFAALALAIACVGLYGAMAYTVARRTGEIGIRMALGAQRAGIIYMVLREVVLTTAAGLLLGYAAARLTTRFVESFLFRMQPNDFRAIVTAIGILLAAALAAGYVPAWRASRIDPASALRNE</sequence>
<dbReference type="NCBIfam" id="TIGR03434">
    <property type="entry name" value="ADOP"/>
    <property type="match status" value="1"/>
</dbReference>
<dbReference type="AlphaFoldDB" id="Q01T53"/>
<name>Q01T53_SOLUE</name>
<feature type="domain" description="ABC3 transporter permease C-terminal" evidence="8">
    <location>
        <begin position="378"/>
        <end position="497"/>
    </location>
</feature>
<dbReference type="EMBL" id="CP000473">
    <property type="protein sequence ID" value="ABJ87167.1"/>
    <property type="molecule type" value="Genomic_DNA"/>
</dbReference>